<accession>A0A3N4LI10</accession>
<organism evidence="1 2">
    <name type="scientific">Terfezia boudieri ATCC MYA-4762</name>
    <dbReference type="NCBI Taxonomy" id="1051890"/>
    <lineage>
        <taxon>Eukaryota</taxon>
        <taxon>Fungi</taxon>
        <taxon>Dikarya</taxon>
        <taxon>Ascomycota</taxon>
        <taxon>Pezizomycotina</taxon>
        <taxon>Pezizomycetes</taxon>
        <taxon>Pezizales</taxon>
        <taxon>Pezizaceae</taxon>
        <taxon>Terfezia</taxon>
    </lineage>
</organism>
<proteinExistence type="predicted"/>
<dbReference type="InParanoid" id="A0A3N4LI10"/>
<dbReference type="EMBL" id="ML121551">
    <property type="protein sequence ID" value="RPB22537.1"/>
    <property type="molecule type" value="Genomic_DNA"/>
</dbReference>
<name>A0A3N4LI10_9PEZI</name>
<sequence>MRPPPPYHEIPSYPPPSVPNIIGKQTCGCCTVHGAFTSGLHDKELTVGYLHNPIFERQVSKRWKVRISAIEAFSAFFRPKGCPKAALVPPPRDVQCPACAQEPAGFKKPIPCQLLRIS</sequence>
<protein>
    <submittedName>
        <fullName evidence="1">Uncharacterized protein</fullName>
    </submittedName>
</protein>
<reference evidence="1 2" key="1">
    <citation type="journal article" date="2018" name="Nat. Ecol. Evol.">
        <title>Pezizomycetes genomes reveal the molecular basis of ectomycorrhizal truffle lifestyle.</title>
        <authorList>
            <person name="Murat C."/>
            <person name="Payen T."/>
            <person name="Noel B."/>
            <person name="Kuo A."/>
            <person name="Morin E."/>
            <person name="Chen J."/>
            <person name="Kohler A."/>
            <person name="Krizsan K."/>
            <person name="Balestrini R."/>
            <person name="Da Silva C."/>
            <person name="Montanini B."/>
            <person name="Hainaut M."/>
            <person name="Levati E."/>
            <person name="Barry K.W."/>
            <person name="Belfiori B."/>
            <person name="Cichocki N."/>
            <person name="Clum A."/>
            <person name="Dockter R.B."/>
            <person name="Fauchery L."/>
            <person name="Guy J."/>
            <person name="Iotti M."/>
            <person name="Le Tacon F."/>
            <person name="Lindquist E.A."/>
            <person name="Lipzen A."/>
            <person name="Malagnac F."/>
            <person name="Mello A."/>
            <person name="Molinier V."/>
            <person name="Miyauchi S."/>
            <person name="Poulain J."/>
            <person name="Riccioni C."/>
            <person name="Rubini A."/>
            <person name="Sitrit Y."/>
            <person name="Splivallo R."/>
            <person name="Traeger S."/>
            <person name="Wang M."/>
            <person name="Zifcakova L."/>
            <person name="Wipf D."/>
            <person name="Zambonelli A."/>
            <person name="Paolocci F."/>
            <person name="Nowrousian M."/>
            <person name="Ottonello S."/>
            <person name="Baldrian P."/>
            <person name="Spatafora J.W."/>
            <person name="Henrissat B."/>
            <person name="Nagy L.G."/>
            <person name="Aury J.M."/>
            <person name="Wincker P."/>
            <person name="Grigoriev I.V."/>
            <person name="Bonfante P."/>
            <person name="Martin F.M."/>
        </authorList>
    </citation>
    <scope>NUCLEOTIDE SEQUENCE [LARGE SCALE GENOMIC DNA]</scope>
    <source>
        <strain evidence="1 2">ATCC MYA-4762</strain>
    </source>
</reference>
<keyword evidence="2" id="KW-1185">Reference proteome</keyword>
<dbReference type="AlphaFoldDB" id="A0A3N4LI10"/>
<gene>
    <name evidence="1" type="ORF">L211DRAFT_327558</name>
</gene>
<dbReference type="Proteomes" id="UP000267821">
    <property type="component" value="Unassembled WGS sequence"/>
</dbReference>
<evidence type="ECO:0000313" key="1">
    <source>
        <dbReference type="EMBL" id="RPB22537.1"/>
    </source>
</evidence>
<evidence type="ECO:0000313" key="2">
    <source>
        <dbReference type="Proteomes" id="UP000267821"/>
    </source>
</evidence>